<name>A0A011AFM3_9ACTN</name>
<organism evidence="2 3">
    <name type="scientific">Cryptosporangium arvum DSM 44712</name>
    <dbReference type="NCBI Taxonomy" id="927661"/>
    <lineage>
        <taxon>Bacteria</taxon>
        <taxon>Bacillati</taxon>
        <taxon>Actinomycetota</taxon>
        <taxon>Actinomycetes</taxon>
        <taxon>Cryptosporangiales</taxon>
        <taxon>Cryptosporangiaceae</taxon>
        <taxon>Cryptosporangium</taxon>
    </lineage>
</organism>
<reference evidence="2 3" key="1">
    <citation type="submission" date="2013-07" db="EMBL/GenBank/DDBJ databases">
        <authorList>
            <consortium name="DOE Joint Genome Institute"/>
            <person name="Eisen J."/>
            <person name="Huntemann M."/>
            <person name="Han J."/>
            <person name="Chen A."/>
            <person name="Kyrpides N."/>
            <person name="Mavromatis K."/>
            <person name="Markowitz V."/>
            <person name="Palaniappan K."/>
            <person name="Ivanova N."/>
            <person name="Schaumberg A."/>
            <person name="Pati A."/>
            <person name="Liolios K."/>
            <person name="Nordberg H.P."/>
            <person name="Cantor M.N."/>
            <person name="Hua S.X."/>
            <person name="Woyke T."/>
        </authorList>
    </citation>
    <scope>NUCLEOTIDE SEQUENCE [LARGE SCALE GENOMIC DNA]</scope>
    <source>
        <strain evidence="2 3">DSM 44712</strain>
    </source>
</reference>
<dbReference type="HOGENOM" id="CLU_1000096_0_0_11"/>
<protein>
    <submittedName>
        <fullName evidence="2">Uncharacterized protein</fullName>
    </submittedName>
</protein>
<comment type="caution">
    <text evidence="2">The sequence shown here is derived from an EMBL/GenBank/DDBJ whole genome shotgun (WGS) entry which is preliminary data.</text>
</comment>
<keyword evidence="3" id="KW-1185">Reference proteome</keyword>
<feature type="region of interest" description="Disordered" evidence="1">
    <location>
        <begin position="254"/>
        <end position="278"/>
    </location>
</feature>
<dbReference type="Proteomes" id="UP000021053">
    <property type="component" value="Unassembled WGS sequence"/>
</dbReference>
<evidence type="ECO:0000256" key="1">
    <source>
        <dbReference type="SAM" id="MobiDB-lite"/>
    </source>
</evidence>
<feature type="compositionally biased region" description="Basic residues" evidence="1">
    <location>
        <begin position="258"/>
        <end position="267"/>
    </location>
</feature>
<gene>
    <name evidence="2" type="ORF">CryarDRAFT_1906</name>
</gene>
<sequence>MTALSADQPRSGSFTAEWRCTGGKAHAWRRLVVPELEVVHSSAALVRQPGKIFLGTLHSRSLKPPVVIVAPADAVASYVRSSAAAARALYTAVGTQEGGVRLLLVHITEEVRNLGRRPARTRPVGPRPRRGVPLDGRPLRPFLTGQGGGRVGLYTGVCLGRRPDQPFRHLLIRQGAARASAPGSLSRASPRCGQRMTNMNEWVHVFLICDAGKANQAAMAAEPAVTRRSVACAALGGLSQPLAGEAVKLTSVGMSTHHTGRRPLGRRGLHDGRAMRQV</sequence>
<proteinExistence type="predicted"/>
<evidence type="ECO:0000313" key="2">
    <source>
        <dbReference type="EMBL" id="EXG80811.1"/>
    </source>
</evidence>
<dbReference type="EMBL" id="JFBT01000001">
    <property type="protein sequence ID" value="EXG80811.1"/>
    <property type="molecule type" value="Genomic_DNA"/>
</dbReference>
<accession>A0A011AFM3</accession>
<feature type="region of interest" description="Disordered" evidence="1">
    <location>
        <begin position="118"/>
        <end position="139"/>
    </location>
</feature>
<evidence type="ECO:0000313" key="3">
    <source>
        <dbReference type="Proteomes" id="UP000021053"/>
    </source>
</evidence>
<dbReference type="AlphaFoldDB" id="A0A011AFM3"/>
<feature type="compositionally biased region" description="Basic and acidic residues" evidence="1">
    <location>
        <begin position="268"/>
        <end position="278"/>
    </location>
</feature>